<organism evidence="1 2">
    <name type="scientific">Aquisalibacillus elongatus</name>
    <dbReference type="NCBI Taxonomy" id="485577"/>
    <lineage>
        <taxon>Bacteria</taxon>
        <taxon>Bacillati</taxon>
        <taxon>Bacillota</taxon>
        <taxon>Bacilli</taxon>
        <taxon>Bacillales</taxon>
        <taxon>Bacillaceae</taxon>
        <taxon>Aquisalibacillus</taxon>
    </lineage>
</organism>
<dbReference type="AlphaFoldDB" id="A0A3N5BAB4"/>
<dbReference type="EMBL" id="RKRF01000008">
    <property type="protein sequence ID" value="RPF54353.1"/>
    <property type="molecule type" value="Genomic_DNA"/>
</dbReference>
<accession>A0A3N5BAB4</accession>
<name>A0A3N5BAB4_9BACI</name>
<dbReference type="NCBIfam" id="TIGR03826">
    <property type="entry name" value="YvyF"/>
    <property type="match status" value="1"/>
</dbReference>
<reference evidence="1 2" key="1">
    <citation type="submission" date="2018-11" db="EMBL/GenBank/DDBJ databases">
        <title>Genomic Encyclopedia of Type Strains, Phase IV (KMG-IV): sequencing the most valuable type-strain genomes for metagenomic binning, comparative biology and taxonomic classification.</title>
        <authorList>
            <person name="Goeker M."/>
        </authorList>
    </citation>
    <scope>NUCLEOTIDE SEQUENCE [LARGE SCALE GENOMIC DNA]</scope>
    <source>
        <strain evidence="1 2">DSM 18090</strain>
    </source>
</reference>
<sequence length="138" mass="16082">MGDLANCPRCGALFLKGPLDVCQNCYQEEEEKFDLVYQFIRQKKNRMATVLEVSSETGVEEKLIMKWVHQKRLHPAQFPNLTYPCERCSNPIREGKLCKDCADELKEGFNDEQPKTIAEKEAEYEKNRAYINVSKWES</sequence>
<proteinExistence type="predicted"/>
<evidence type="ECO:0000313" key="1">
    <source>
        <dbReference type="EMBL" id="RPF54353.1"/>
    </source>
</evidence>
<keyword evidence="2" id="KW-1185">Reference proteome</keyword>
<dbReference type="OrthoDB" id="1739831at2"/>
<dbReference type="RefSeq" id="WP_124221276.1">
    <property type="nucleotide sequence ID" value="NZ_RKRF01000008.1"/>
</dbReference>
<gene>
    <name evidence="1" type="ORF">EDC24_1551</name>
</gene>
<protein>
    <submittedName>
        <fullName evidence="1">Flagellar operon protein (TIGR03826 family)</fullName>
    </submittedName>
</protein>
<keyword evidence="1" id="KW-0966">Cell projection</keyword>
<evidence type="ECO:0000313" key="2">
    <source>
        <dbReference type="Proteomes" id="UP000276443"/>
    </source>
</evidence>
<dbReference type="InterPro" id="IPR022258">
    <property type="entry name" value="Flagellar_operon_YvyF"/>
</dbReference>
<keyword evidence="1" id="KW-0969">Cilium</keyword>
<keyword evidence="1" id="KW-0282">Flagellum</keyword>
<dbReference type="Proteomes" id="UP000276443">
    <property type="component" value="Unassembled WGS sequence"/>
</dbReference>
<comment type="caution">
    <text evidence="1">The sequence shown here is derived from an EMBL/GenBank/DDBJ whole genome shotgun (WGS) entry which is preliminary data.</text>
</comment>